<feature type="transmembrane region" description="Helical" evidence="6">
    <location>
        <begin position="118"/>
        <end position="136"/>
    </location>
</feature>
<evidence type="ECO:0000256" key="1">
    <source>
        <dbReference type="ARBA" id="ARBA00004651"/>
    </source>
</evidence>
<feature type="transmembrane region" description="Helical" evidence="6">
    <location>
        <begin position="44"/>
        <end position="77"/>
    </location>
</feature>
<keyword evidence="3 6" id="KW-0812">Transmembrane</keyword>
<dbReference type="Pfam" id="PF00884">
    <property type="entry name" value="Sulfatase"/>
    <property type="match status" value="1"/>
</dbReference>
<dbReference type="InterPro" id="IPR017850">
    <property type="entry name" value="Alkaline_phosphatase_core_sf"/>
</dbReference>
<evidence type="ECO:0000313" key="8">
    <source>
        <dbReference type="EMBL" id="SEN64632.1"/>
    </source>
</evidence>
<protein>
    <submittedName>
        <fullName evidence="8">Phosphoglycerol transferase MdoB</fullName>
    </submittedName>
</protein>
<dbReference type="GO" id="GO:0016740">
    <property type="term" value="F:transferase activity"/>
    <property type="evidence" value="ECO:0007669"/>
    <property type="project" value="UniProtKB-KW"/>
</dbReference>
<evidence type="ECO:0000259" key="7">
    <source>
        <dbReference type="Pfam" id="PF00884"/>
    </source>
</evidence>
<dbReference type="Gene3D" id="3.40.720.10">
    <property type="entry name" value="Alkaline Phosphatase, subunit A"/>
    <property type="match status" value="1"/>
</dbReference>
<accession>A0A1H8I8M3</accession>
<dbReference type="AlphaFoldDB" id="A0A1H8I8M3"/>
<keyword evidence="5 6" id="KW-0472">Membrane</keyword>
<comment type="subcellular location">
    <subcellularLocation>
        <location evidence="1">Cell membrane</location>
        <topology evidence="1">Multi-pass membrane protein</topology>
    </subcellularLocation>
</comment>
<dbReference type="CDD" id="cd16015">
    <property type="entry name" value="LTA_synthase"/>
    <property type="match status" value="1"/>
</dbReference>
<dbReference type="EMBL" id="FOCF01000009">
    <property type="protein sequence ID" value="SEN64632.1"/>
    <property type="molecule type" value="Genomic_DNA"/>
</dbReference>
<feature type="transmembrane region" description="Helical" evidence="6">
    <location>
        <begin position="143"/>
        <end position="166"/>
    </location>
</feature>
<evidence type="ECO:0000256" key="2">
    <source>
        <dbReference type="ARBA" id="ARBA00022475"/>
    </source>
</evidence>
<dbReference type="STRING" id="1166340.SAMN05192583_3242"/>
<evidence type="ECO:0000256" key="6">
    <source>
        <dbReference type="SAM" id="Phobius"/>
    </source>
</evidence>
<dbReference type="GO" id="GO:0005886">
    <property type="term" value="C:plasma membrane"/>
    <property type="evidence" value="ECO:0007669"/>
    <property type="project" value="UniProtKB-SubCell"/>
</dbReference>
<evidence type="ECO:0000256" key="3">
    <source>
        <dbReference type="ARBA" id="ARBA00022692"/>
    </source>
</evidence>
<dbReference type="InterPro" id="IPR000917">
    <property type="entry name" value="Sulfatase_N"/>
</dbReference>
<evidence type="ECO:0000256" key="5">
    <source>
        <dbReference type="ARBA" id="ARBA00023136"/>
    </source>
</evidence>
<keyword evidence="2" id="KW-1003">Cell membrane</keyword>
<dbReference type="PANTHER" id="PTHR47371:SF3">
    <property type="entry name" value="PHOSPHOGLYCEROL TRANSFERASE I"/>
    <property type="match status" value="1"/>
</dbReference>
<reference evidence="9" key="1">
    <citation type="submission" date="2016-10" db="EMBL/GenBank/DDBJ databases">
        <authorList>
            <person name="Varghese N."/>
            <person name="Submissions S."/>
        </authorList>
    </citation>
    <scope>NUCLEOTIDE SEQUENCE [LARGE SCALE GENOMIC DNA]</scope>
    <source>
        <strain evidence="9">S6-262</strain>
    </source>
</reference>
<dbReference type="RefSeq" id="WP_244501638.1">
    <property type="nucleotide sequence ID" value="NZ_FOCF01000009.1"/>
</dbReference>
<keyword evidence="9" id="KW-1185">Reference proteome</keyword>
<gene>
    <name evidence="8" type="ORF">SAMN05192583_3242</name>
</gene>
<evidence type="ECO:0000256" key="4">
    <source>
        <dbReference type="ARBA" id="ARBA00022989"/>
    </source>
</evidence>
<sequence>MAIDAVYLLILLVASLLLDSAVRPRRGLVHGWRGRSWQGLALHLGTMVVLFGLFLAMAGSVPAAGALALGCQAAFVIGSNAKHVMLGESLLFSDLALFAGLFRHPGFYFTALSMGQKAGAAGGAAGLLLAMAWLFVPRLAPHLAGLFLCLGALGCVVLVLRAPALQRLARVPDMPADLLRHGLIATLILYWLRWRATPDPPARPTNRRHAAPGAPELIVVIQCESFADPVELTGDDALALPGLTRTRADAWQWGDLAVSGFGAYTMRTEFGVLFGRGEDALGFRRYDPFLTARGEASHALPAQLSGAGYRTLFVHPHDLRFYGRDRLMPAIGFHRLVGEDGFPPVVAGQGRYVDDRTLGTGLRDLIDAATGPTLIYAVTMENHGPWMKNRVPGLPGGMDAYLHHVRNSDAMLTDLGKHLADSGRSSLLVFFGDHRPSIPGVLEPGPIRHTPYVMLRFAPDGETVSGAGRVDLTPDALHHAILGSAGLG</sequence>
<dbReference type="Proteomes" id="UP000199206">
    <property type="component" value="Unassembled WGS sequence"/>
</dbReference>
<proteinExistence type="predicted"/>
<feature type="transmembrane region" description="Helical" evidence="6">
    <location>
        <begin position="89"/>
        <end position="106"/>
    </location>
</feature>
<keyword evidence="4 6" id="KW-1133">Transmembrane helix</keyword>
<name>A0A1H8I8M3_9SPHN</name>
<dbReference type="SUPFAM" id="SSF53649">
    <property type="entry name" value="Alkaline phosphatase-like"/>
    <property type="match status" value="1"/>
</dbReference>
<keyword evidence="8" id="KW-0808">Transferase</keyword>
<dbReference type="InterPro" id="IPR050448">
    <property type="entry name" value="OpgB/LTA_synthase_biosynth"/>
</dbReference>
<dbReference type="PANTHER" id="PTHR47371">
    <property type="entry name" value="LIPOTEICHOIC ACID SYNTHASE"/>
    <property type="match status" value="1"/>
</dbReference>
<organism evidence="8 9">
    <name type="scientific">Sphingomonas gellani</name>
    <dbReference type="NCBI Taxonomy" id="1166340"/>
    <lineage>
        <taxon>Bacteria</taxon>
        <taxon>Pseudomonadati</taxon>
        <taxon>Pseudomonadota</taxon>
        <taxon>Alphaproteobacteria</taxon>
        <taxon>Sphingomonadales</taxon>
        <taxon>Sphingomonadaceae</taxon>
        <taxon>Sphingomonas</taxon>
    </lineage>
</organism>
<feature type="domain" description="Sulfatase N-terminal" evidence="7">
    <location>
        <begin position="218"/>
        <end position="439"/>
    </location>
</feature>
<evidence type="ECO:0000313" key="9">
    <source>
        <dbReference type="Proteomes" id="UP000199206"/>
    </source>
</evidence>